<reference evidence="3" key="1">
    <citation type="submission" date="2022-07" db="EMBL/GenBank/DDBJ databases">
        <title>Fungi with potential for degradation of polypropylene.</title>
        <authorList>
            <person name="Gostincar C."/>
        </authorList>
    </citation>
    <scope>NUCLEOTIDE SEQUENCE</scope>
    <source>
        <strain evidence="3">EXF-13308</strain>
    </source>
</reference>
<feature type="compositionally biased region" description="Polar residues" evidence="1">
    <location>
        <begin position="590"/>
        <end position="604"/>
    </location>
</feature>
<keyword evidence="2" id="KW-0812">Transmembrane</keyword>
<dbReference type="EMBL" id="JANBVO010000017">
    <property type="protein sequence ID" value="KAJ9144277.1"/>
    <property type="molecule type" value="Genomic_DNA"/>
</dbReference>
<evidence type="ECO:0000313" key="4">
    <source>
        <dbReference type="Proteomes" id="UP001174694"/>
    </source>
</evidence>
<evidence type="ECO:0000313" key="3">
    <source>
        <dbReference type="EMBL" id="KAJ9144277.1"/>
    </source>
</evidence>
<dbReference type="Proteomes" id="UP001174694">
    <property type="component" value="Unassembled WGS sequence"/>
</dbReference>
<name>A0AA38RBZ0_9PEZI</name>
<keyword evidence="2" id="KW-0472">Membrane</keyword>
<sequence>MPSPPWSLTLWGSPDTSYSDYWSSYGNTADIERKATSLSSSAQDVYSLLINIRNSADDDSYWITPEGPIEEIDISSDGCIVSKKPLSYNCTATCFSPSDLFVPANLGDCMLLAAAASLIQNDTLRLNTSDSYTASAVKDFALGNFSAWDGNQIIQDVVDCAVASCGDRSLGQCSGGILDLQGVKANASNIENITAILSEYCSGFGTTVNPDIAGPGVVVSYILQTAIAIFFYSIIQILMFLPQLIKWSFKIWTVWRRRKGRQGSPTWLVTNRALRRIGRSRAVAATISSMVEFQEVQGYFVAAIQFATLATFRPDASETSATNFNSYGMAITSSRIIQTLAVYGILPVLLIQSSLQRAGMRWWYTLCITFLVFTLGLVVKGRAGKLIPNFDTLWDYFKAQNSVDECGGNPNPMTYCDVDFLYLGAAEFSLWAAYIAMPSLVIDQLAWTLKGKALPLPSRVHRLLEHDWMYRLTEWKIWHLVATLYWTFLQVTLLVFVIYYFRVLIEITGFVGMGSDSWTYGQLIAVMVWAPVIAKYAYCNLFGIEEGFGRRLAQHYHVVHDEDDSDLDDPINSLHHERSHQKIELKGNPDRSSYATIADESTSGAGAHAPSLPKIPTTYEDFRDASHLLGS</sequence>
<proteinExistence type="predicted"/>
<evidence type="ECO:0000256" key="1">
    <source>
        <dbReference type="SAM" id="MobiDB-lite"/>
    </source>
</evidence>
<feature type="transmembrane region" description="Helical" evidence="2">
    <location>
        <begin position="477"/>
        <end position="500"/>
    </location>
</feature>
<accession>A0AA38RBZ0</accession>
<feature type="transmembrane region" description="Helical" evidence="2">
    <location>
        <begin position="361"/>
        <end position="379"/>
    </location>
</feature>
<organism evidence="3 4">
    <name type="scientific">Pleurostoma richardsiae</name>
    <dbReference type="NCBI Taxonomy" id="41990"/>
    <lineage>
        <taxon>Eukaryota</taxon>
        <taxon>Fungi</taxon>
        <taxon>Dikarya</taxon>
        <taxon>Ascomycota</taxon>
        <taxon>Pezizomycotina</taxon>
        <taxon>Sordariomycetes</taxon>
        <taxon>Sordariomycetidae</taxon>
        <taxon>Calosphaeriales</taxon>
        <taxon>Pleurostomataceae</taxon>
        <taxon>Pleurostoma</taxon>
    </lineage>
</organism>
<gene>
    <name evidence="3" type="ORF">NKR23_g6049</name>
</gene>
<dbReference type="AlphaFoldDB" id="A0AA38RBZ0"/>
<feature type="region of interest" description="Disordered" evidence="1">
    <location>
        <begin position="585"/>
        <end position="617"/>
    </location>
</feature>
<protein>
    <submittedName>
        <fullName evidence="3">Uncharacterized protein</fullName>
    </submittedName>
</protein>
<keyword evidence="2" id="KW-1133">Transmembrane helix</keyword>
<feature type="transmembrane region" description="Helical" evidence="2">
    <location>
        <begin position="520"/>
        <end position="541"/>
    </location>
</feature>
<keyword evidence="4" id="KW-1185">Reference proteome</keyword>
<feature type="transmembrane region" description="Helical" evidence="2">
    <location>
        <begin position="221"/>
        <end position="241"/>
    </location>
</feature>
<comment type="caution">
    <text evidence="3">The sequence shown here is derived from an EMBL/GenBank/DDBJ whole genome shotgun (WGS) entry which is preliminary data.</text>
</comment>
<evidence type="ECO:0000256" key="2">
    <source>
        <dbReference type="SAM" id="Phobius"/>
    </source>
</evidence>